<accession>A0A285USV4</accession>
<evidence type="ECO:0000313" key="4">
    <source>
        <dbReference type="Proteomes" id="UP000219412"/>
    </source>
</evidence>
<dbReference type="Pfam" id="PF16653">
    <property type="entry name" value="Sacchrp_dh_C"/>
    <property type="match status" value="1"/>
</dbReference>
<dbReference type="PANTHER" id="PTHR43796">
    <property type="entry name" value="CARBOXYNORSPERMIDINE SYNTHASE"/>
    <property type="match status" value="1"/>
</dbReference>
<gene>
    <name evidence="3" type="ORF">SAMN05878391_2101</name>
</gene>
<dbReference type="Proteomes" id="UP000219412">
    <property type="component" value="Unassembled WGS sequence"/>
</dbReference>
<protein>
    <submittedName>
        <fullName evidence="3">Saccharopine dehydrogenase-like NADP-dependent oxidoreductase</fullName>
    </submittedName>
</protein>
<proteinExistence type="predicted"/>
<evidence type="ECO:0000313" key="3">
    <source>
        <dbReference type="EMBL" id="SOC43766.1"/>
    </source>
</evidence>
<dbReference type="Pfam" id="PF03435">
    <property type="entry name" value="Sacchrp_dh_NADP"/>
    <property type="match status" value="1"/>
</dbReference>
<dbReference type="SUPFAM" id="SSF51735">
    <property type="entry name" value="NAD(P)-binding Rossmann-fold domains"/>
    <property type="match status" value="1"/>
</dbReference>
<sequence>MSIVVVLGATGTIGLTIVRDLVESGVEVIAADLDGDKLKELKEINPNKIDIKELDITDKSTTVELLKKGKVCVNATNYVFNINVMKAAAEAGVSVLDLGGLYTRTNEQLKLDQEMKDADILSITGMGSDPGTSNVFSRYGVEELDQAEEIHIRYGSSTTGITFSFAIDTYIGEFLQDAVAVKDGEVVSIPPLGDEEDTQFHGKVGMQKTYSIIHSELATLPKSFPDVKRITYKDTWDASTIDKLESLKALGLLDENPLTIRGEEVIPRRQTVSLVQAALAQKETPVWGTDALLVEVKGRKNGNKASVKLELLTEYQSDWEASPTQYATAIPASIVAQMILNGEISGKGVKPAEQCVDPYKYIEHLKEKNVELEITYSETR</sequence>
<dbReference type="Gene3D" id="3.30.360.10">
    <property type="entry name" value="Dihydrodipicolinate Reductase, domain 2"/>
    <property type="match status" value="1"/>
</dbReference>
<dbReference type="InterPro" id="IPR032095">
    <property type="entry name" value="Sacchrp_dh-like_C"/>
</dbReference>
<feature type="domain" description="Saccharopine dehydrogenase NADP binding" evidence="1">
    <location>
        <begin position="4"/>
        <end position="121"/>
    </location>
</feature>
<dbReference type="OrthoDB" id="1910498at2"/>
<feature type="domain" description="Saccharopine dehydrogenase-like C-terminal" evidence="2">
    <location>
        <begin position="127"/>
        <end position="368"/>
    </location>
</feature>
<dbReference type="InterPro" id="IPR036291">
    <property type="entry name" value="NAD(P)-bd_dom_sf"/>
</dbReference>
<reference evidence="4" key="1">
    <citation type="submission" date="2017-08" db="EMBL/GenBank/DDBJ databases">
        <authorList>
            <person name="Varghese N."/>
            <person name="Submissions S."/>
        </authorList>
    </citation>
    <scope>NUCLEOTIDE SEQUENCE [LARGE SCALE GENOMIC DNA]</scope>
    <source>
        <strain evidence="4">DSM 23173</strain>
    </source>
</reference>
<dbReference type="EMBL" id="OBQF01000005">
    <property type="protein sequence ID" value="SOC43766.1"/>
    <property type="molecule type" value="Genomic_DNA"/>
</dbReference>
<evidence type="ECO:0000259" key="1">
    <source>
        <dbReference type="Pfam" id="PF03435"/>
    </source>
</evidence>
<organism evidence="3 4">
    <name type="scientific">Salinicoccus kekensis</name>
    <dbReference type="NCBI Taxonomy" id="714307"/>
    <lineage>
        <taxon>Bacteria</taxon>
        <taxon>Bacillati</taxon>
        <taxon>Bacillota</taxon>
        <taxon>Bacilli</taxon>
        <taxon>Bacillales</taxon>
        <taxon>Staphylococcaceae</taxon>
        <taxon>Salinicoccus</taxon>
    </lineage>
</organism>
<dbReference type="RefSeq" id="WP_097041840.1">
    <property type="nucleotide sequence ID" value="NZ_OBQF01000005.1"/>
</dbReference>
<keyword evidence="4" id="KW-1185">Reference proteome</keyword>
<name>A0A285USV4_9STAP</name>
<evidence type="ECO:0000259" key="2">
    <source>
        <dbReference type="Pfam" id="PF16653"/>
    </source>
</evidence>
<dbReference type="PANTHER" id="PTHR43796:SF2">
    <property type="entry name" value="CARBOXYNORSPERMIDINE SYNTHASE"/>
    <property type="match status" value="1"/>
</dbReference>
<dbReference type="AlphaFoldDB" id="A0A285USV4"/>
<dbReference type="Gene3D" id="3.40.50.720">
    <property type="entry name" value="NAD(P)-binding Rossmann-like Domain"/>
    <property type="match status" value="2"/>
</dbReference>
<dbReference type="InterPro" id="IPR005097">
    <property type="entry name" value="Sacchrp_dh_NADP-bd"/>
</dbReference>